<comment type="subcellular location">
    <subcellularLocation>
        <location evidence="1">Endomembrane system</location>
        <topology evidence="1">Multi-pass membrane protein</topology>
    </subcellularLocation>
    <subcellularLocation>
        <location evidence="2">Endoplasmic reticulum membrane</location>
    </subcellularLocation>
</comment>
<name>A0A1R1XZC0_9FUNG</name>
<feature type="transmembrane region" description="Helical" evidence="13">
    <location>
        <begin position="39"/>
        <end position="64"/>
    </location>
</feature>
<keyword evidence="8" id="KW-0653">Protein transport</keyword>
<feature type="transmembrane region" description="Helical" evidence="13">
    <location>
        <begin position="243"/>
        <end position="264"/>
    </location>
</feature>
<dbReference type="GO" id="GO:0015031">
    <property type="term" value="P:protein transport"/>
    <property type="evidence" value="ECO:0007669"/>
    <property type="project" value="UniProtKB-KW"/>
</dbReference>
<feature type="transmembrane region" description="Helical" evidence="13">
    <location>
        <begin position="176"/>
        <end position="202"/>
    </location>
</feature>
<dbReference type="PANTHER" id="PTHR35329:SF2">
    <property type="entry name" value="CHITIN SYNTHASE EXPORT CHAPERONE"/>
    <property type="match status" value="1"/>
</dbReference>
<reference evidence="14 15" key="1">
    <citation type="submission" date="2017-01" db="EMBL/GenBank/DDBJ databases">
        <authorList>
            <person name="Mah S.A."/>
            <person name="Swanson W.J."/>
            <person name="Moy G.W."/>
            <person name="Vacquier V.D."/>
        </authorList>
    </citation>
    <scope>NUCLEOTIDE SEQUENCE [LARGE SCALE GENOMIC DNA]</scope>
    <source>
        <strain evidence="14 15">GSMNP</strain>
    </source>
</reference>
<dbReference type="AlphaFoldDB" id="A0A1R1XZC0"/>
<keyword evidence="6 13" id="KW-0812">Transmembrane</keyword>
<evidence type="ECO:0000256" key="7">
    <source>
        <dbReference type="ARBA" id="ARBA00022824"/>
    </source>
</evidence>
<dbReference type="Proteomes" id="UP000187283">
    <property type="component" value="Unassembled WGS sequence"/>
</dbReference>
<dbReference type="OrthoDB" id="2189463at2759"/>
<evidence type="ECO:0000256" key="10">
    <source>
        <dbReference type="ARBA" id="ARBA00023136"/>
    </source>
</evidence>
<dbReference type="EMBL" id="LSSN01001358">
    <property type="protein sequence ID" value="OMJ19955.1"/>
    <property type="molecule type" value="Genomic_DNA"/>
</dbReference>
<feature type="transmembrane region" description="Helical" evidence="13">
    <location>
        <begin position="143"/>
        <end position="164"/>
    </location>
</feature>
<keyword evidence="10 13" id="KW-0472">Membrane</keyword>
<feature type="transmembrane region" description="Helical" evidence="13">
    <location>
        <begin position="208"/>
        <end position="231"/>
    </location>
</feature>
<evidence type="ECO:0000256" key="3">
    <source>
        <dbReference type="ARBA" id="ARBA00009274"/>
    </source>
</evidence>
<evidence type="ECO:0000313" key="14">
    <source>
        <dbReference type="EMBL" id="OMJ19955.1"/>
    </source>
</evidence>
<dbReference type="GO" id="GO:0051082">
    <property type="term" value="F:unfolded protein binding"/>
    <property type="evidence" value="ECO:0007669"/>
    <property type="project" value="TreeGrafter"/>
</dbReference>
<evidence type="ECO:0000256" key="12">
    <source>
        <dbReference type="SAM" id="MobiDB-lite"/>
    </source>
</evidence>
<evidence type="ECO:0000256" key="1">
    <source>
        <dbReference type="ARBA" id="ARBA00004127"/>
    </source>
</evidence>
<feature type="region of interest" description="Disordered" evidence="12">
    <location>
        <begin position="338"/>
        <end position="358"/>
    </location>
</feature>
<keyword evidence="11" id="KW-0961">Cell wall biogenesis/degradation</keyword>
<accession>A0A1R1XZC0</accession>
<evidence type="ECO:0000256" key="4">
    <source>
        <dbReference type="ARBA" id="ARBA00018354"/>
    </source>
</evidence>
<keyword evidence="15" id="KW-1185">Reference proteome</keyword>
<comment type="caution">
    <text evidence="14">The sequence shown here is derived from an EMBL/GenBank/DDBJ whole genome shotgun (WGS) entry which is preliminary data.</text>
</comment>
<evidence type="ECO:0000313" key="15">
    <source>
        <dbReference type="Proteomes" id="UP000187283"/>
    </source>
</evidence>
<evidence type="ECO:0000256" key="6">
    <source>
        <dbReference type="ARBA" id="ARBA00022692"/>
    </source>
</evidence>
<protein>
    <recommendedName>
        <fullName evidence="4">Chitin synthase export chaperone</fullName>
    </recommendedName>
</protein>
<comment type="similarity">
    <text evidence="3">Belongs to the CHS7 family.</text>
</comment>
<organism evidence="14 15">
    <name type="scientific">Smittium culicis</name>
    <dbReference type="NCBI Taxonomy" id="133412"/>
    <lineage>
        <taxon>Eukaryota</taxon>
        <taxon>Fungi</taxon>
        <taxon>Fungi incertae sedis</taxon>
        <taxon>Zoopagomycota</taxon>
        <taxon>Kickxellomycotina</taxon>
        <taxon>Harpellomycetes</taxon>
        <taxon>Harpellales</taxon>
        <taxon>Legeriomycetaceae</taxon>
        <taxon>Smittium</taxon>
    </lineage>
</organism>
<evidence type="ECO:0000256" key="11">
    <source>
        <dbReference type="ARBA" id="ARBA00023316"/>
    </source>
</evidence>
<evidence type="ECO:0000256" key="8">
    <source>
        <dbReference type="ARBA" id="ARBA00022927"/>
    </source>
</evidence>
<sequence>MAVCLLVGDSPLGTKPTCYARNIEIGGLIIFQAVDLFNILIYIIATLIINIIAIIMTFIMIWHVRTKYTAVGRREMIMVFYLYLALVLLDILTISGFIAFSNPVYPYFVAGYLALTSAMCWCLMLNGFIGFQWAEDGTSSSLWTFRLTSAIVFGTMYFVSIATFKNMAVFSKSKPIGIFTIYFIFNLLCLLVYVISQIILVVNTLDEYWPLGNICFAVLFFAAGQVIQLFLSSKICNAIKHYVDGLFFGTICTLLSVMMIYKYWDSITKEDLEFSVGGKGNVWEVKDYINPDDEFAPYAGQINGGAYGDNSANYGTTNTNQYMSGGVGPNNNNADYGIYSNDSNSYRNNQNTQQYNNY</sequence>
<gene>
    <name evidence="14" type="ORF">AYI70_g4410</name>
</gene>
<evidence type="ECO:0000256" key="9">
    <source>
        <dbReference type="ARBA" id="ARBA00022989"/>
    </source>
</evidence>
<dbReference type="GO" id="GO:0071555">
    <property type="term" value="P:cell wall organization"/>
    <property type="evidence" value="ECO:0007669"/>
    <property type="project" value="UniProtKB-KW"/>
</dbReference>
<evidence type="ECO:0000256" key="13">
    <source>
        <dbReference type="SAM" id="Phobius"/>
    </source>
</evidence>
<keyword evidence="7" id="KW-0256">Endoplasmic reticulum</keyword>
<evidence type="ECO:0000256" key="2">
    <source>
        <dbReference type="ARBA" id="ARBA00004586"/>
    </source>
</evidence>
<proteinExistence type="inferred from homology"/>
<feature type="compositionally biased region" description="Low complexity" evidence="12">
    <location>
        <begin position="344"/>
        <end position="358"/>
    </location>
</feature>
<dbReference type="Pfam" id="PF12271">
    <property type="entry name" value="Chs7"/>
    <property type="match status" value="1"/>
</dbReference>
<dbReference type="GO" id="GO:0005789">
    <property type="term" value="C:endoplasmic reticulum membrane"/>
    <property type="evidence" value="ECO:0007669"/>
    <property type="project" value="UniProtKB-SubCell"/>
</dbReference>
<dbReference type="PANTHER" id="PTHR35329">
    <property type="entry name" value="CHITIN SYNTHASE EXPORT CHAPERONE"/>
    <property type="match status" value="1"/>
</dbReference>
<keyword evidence="5" id="KW-0813">Transport</keyword>
<feature type="transmembrane region" description="Helical" evidence="13">
    <location>
        <begin position="76"/>
        <end position="100"/>
    </location>
</feature>
<evidence type="ECO:0000256" key="5">
    <source>
        <dbReference type="ARBA" id="ARBA00022448"/>
    </source>
</evidence>
<dbReference type="InterPro" id="IPR022057">
    <property type="entry name" value="Chs7"/>
</dbReference>
<feature type="transmembrane region" description="Helical" evidence="13">
    <location>
        <begin position="107"/>
        <end position="131"/>
    </location>
</feature>
<dbReference type="GO" id="GO:0006457">
    <property type="term" value="P:protein folding"/>
    <property type="evidence" value="ECO:0007669"/>
    <property type="project" value="TreeGrafter"/>
</dbReference>
<dbReference type="STRING" id="133412.A0A1R1XZC0"/>
<keyword evidence="9 13" id="KW-1133">Transmembrane helix</keyword>